<evidence type="ECO:0008006" key="8">
    <source>
        <dbReference type="Google" id="ProtNLM"/>
    </source>
</evidence>
<evidence type="ECO:0000313" key="7">
    <source>
        <dbReference type="Proteomes" id="UP000004474"/>
    </source>
</evidence>
<gene>
    <name evidence="6" type="ORF">B277_06068</name>
</gene>
<dbReference type="PANTHER" id="PTHR31885">
    <property type="entry name" value="GH04784P"/>
    <property type="match status" value="1"/>
</dbReference>
<protein>
    <recommendedName>
        <fullName evidence="8">Lysoplasmalogenase</fullName>
    </recommendedName>
</protein>
<dbReference type="InterPro" id="IPR012506">
    <property type="entry name" value="TMEM86B-like"/>
</dbReference>
<evidence type="ECO:0000256" key="4">
    <source>
        <dbReference type="ARBA" id="ARBA00022989"/>
    </source>
</evidence>
<dbReference type="PATRIC" id="fig|1210046.3.peg.1176"/>
<proteinExistence type="inferred from homology"/>
<comment type="subcellular location">
    <subcellularLocation>
        <location evidence="1">Membrane</location>
        <topology evidence="1">Multi-pass membrane protein</topology>
    </subcellularLocation>
</comment>
<evidence type="ECO:0000256" key="5">
    <source>
        <dbReference type="ARBA" id="ARBA00023136"/>
    </source>
</evidence>
<dbReference type="GO" id="GO:0016787">
    <property type="term" value="F:hydrolase activity"/>
    <property type="evidence" value="ECO:0007669"/>
    <property type="project" value="TreeGrafter"/>
</dbReference>
<evidence type="ECO:0000313" key="6">
    <source>
        <dbReference type="EMBL" id="EKA61708.1"/>
    </source>
</evidence>
<dbReference type="RefSeq" id="WP_007926145.1">
    <property type="nucleotide sequence ID" value="NZ_ALWX01000022.1"/>
</dbReference>
<name>K1ER84_9MICO</name>
<keyword evidence="4" id="KW-1133">Transmembrane helix</keyword>
<dbReference type="PANTHER" id="PTHR31885:SF6">
    <property type="entry name" value="GH04784P"/>
    <property type="match status" value="1"/>
</dbReference>
<evidence type="ECO:0000256" key="2">
    <source>
        <dbReference type="ARBA" id="ARBA00007375"/>
    </source>
</evidence>
<dbReference type="Proteomes" id="UP000004474">
    <property type="component" value="Unassembled WGS sequence"/>
</dbReference>
<dbReference type="eggNOG" id="COG3714">
    <property type="taxonomic scope" value="Bacteria"/>
</dbReference>
<reference evidence="6 7" key="1">
    <citation type="journal article" date="2012" name="J. Bacteriol.">
        <title>Genome Sequence of Janibacter hoylei MTCC8307, Isolated from the Stratospheric Air.</title>
        <authorList>
            <person name="Pawar S.P."/>
            <person name="Dhotre D.P."/>
            <person name="Shetty S.A."/>
            <person name="Chowdhury S.P."/>
            <person name="Chaudhari B.L."/>
            <person name="Shouche Y.S."/>
        </authorList>
    </citation>
    <scope>NUCLEOTIDE SEQUENCE [LARGE SCALE GENOMIC DNA]</scope>
    <source>
        <strain evidence="6 7">PVAS-1</strain>
    </source>
</reference>
<organism evidence="6 7">
    <name type="scientific">Janibacter hoylei PVAS-1</name>
    <dbReference type="NCBI Taxonomy" id="1210046"/>
    <lineage>
        <taxon>Bacteria</taxon>
        <taxon>Bacillati</taxon>
        <taxon>Actinomycetota</taxon>
        <taxon>Actinomycetes</taxon>
        <taxon>Micrococcales</taxon>
        <taxon>Intrasporangiaceae</taxon>
        <taxon>Janibacter</taxon>
    </lineage>
</organism>
<keyword evidence="3" id="KW-0812">Transmembrane</keyword>
<evidence type="ECO:0000256" key="1">
    <source>
        <dbReference type="ARBA" id="ARBA00004141"/>
    </source>
</evidence>
<evidence type="ECO:0000256" key="3">
    <source>
        <dbReference type="ARBA" id="ARBA00022692"/>
    </source>
</evidence>
<dbReference type="EMBL" id="ALWX01000022">
    <property type="protein sequence ID" value="EKA61708.1"/>
    <property type="molecule type" value="Genomic_DNA"/>
</dbReference>
<accession>K1ER84</accession>
<keyword evidence="5" id="KW-0472">Membrane</keyword>
<sequence>MSFSSFVRGRADLLAYVPLALATTAADVIGRHRTHAATKVALAPALAAGVLATRSQRCPKRTATLVTALVGSTVGDWWMYRSSRAEGDESRRLMRRGASAFGVQQIGLIGLLLHDGARPRPVPSAIAATTLAGLAVLDTDGGAPDPVLTGYGLLLGSMSALAMGDGERPRNGRAVALGGALFLVSDAAIIVGQQYAKTPRTQAISSAVILSTYTAALGLLVHGLRDEAEGSRVRANLVTVG</sequence>
<dbReference type="GO" id="GO:0016020">
    <property type="term" value="C:membrane"/>
    <property type="evidence" value="ECO:0007669"/>
    <property type="project" value="UniProtKB-SubCell"/>
</dbReference>
<dbReference type="Pfam" id="PF07947">
    <property type="entry name" value="YhhN"/>
    <property type="match status" value="1"/>
</dbReference>
<dbReference type="AlphaFoldDB" id="K1ER84"/>
<comment type="caution">
    <text evidence="6">The sequence shown here is derived from an EMBL/GenBank/DDBJ whole genome shotgun (WGS) entry which is preliminary data.</text>
</comment>
<comment type="similarity">
    <text evidence="2">Belongs to the TMEM86 family.</text>
</comment>
<dbReference type="OrthoDB" id="4374980at2"/>